<feature type="coiled-coil region" evidence="1">
    <location>
        <begin position="315"/>
        <end position="352"/>
    </location>
</feature>
<dbReference type="Proteomes" id="UP000256970">
    <property type="component" value="Unassembled WGS sequence"/>
</dbReference>
<dbReference type="EMBL" id="FNXT01000121">
    <property type="protein sequence ID" value="SZX61051.1"/>
    <property type="molecule type" value="Genomic_DNA"/>
</dbReference>
<gene>
    <name evidence="3" type="ORF">BQ4739_LOCUS1585</name>
</gene>
<dbReference type="GO" id="GO:0005737">
    <property type="term" value="C:cytoplasm"/>
    <property type="evidence" value="ECO:0007669"/>
    <property type="project" value="TreeGrafter"/>
</dbReference>
<feature type="coiled-coil region" evidence="1">
    <location>
        <begin position="45"/>
        <end position="128"/>
    </location>
</feature>
<feature type="region of interest" description="Disordered" evidence="2">
    <location>
        <begin position="1"/>
        <end position="31"/>
    </location>
</feature>
<evidence type="ECO:0000313" key="4">
    <source>
        <dbReference type="Proteomes" id="UP000256970"/>
    </source>
</evidence>
<keyword evidence="1" id="KW-0175">Coiled coil</keyword>
<feature type="compositionally biased region" description="Low complexity" evidence="2">
    <location>
        <begin position="733"/>
        <end position="743"/>
    </location>
</feature>
<organism evidence="3 4">
    <name type="scientific">Tetradesmus obliquus</name>
    <name type="common">Green alga</name>
    <name type="synonym">Acutodesmus obliquus</name>
    <dbReference type="NCBI Taxonomy" id="3088"/>
    <lineage>
        <taxon>Eukaryota</taxon>
        <taxon>Viridiplantae</taxon>
        <taxon>Chlorophyta</taxon>
        <taxon>core chlorophytes</taxon>
        <taxon>Chlorophyceae</taxon>
        <taxon>CS clade</taxon>
        <taxon>Sphaeropleales</taxon>
        <taxon>Scenedesmaceae</taxon>
        <taxon>Tetradesmus</taxon>
    </lineage>
</organism>
<feature type="coiled-coil region" evidence="1">
    <location>
        <begin position="402"/>
        <end position="492"/>
    </location>
</feature>
<feature type="coiled-coil region" evidence="1">
    <location>
        <begin position="636"/>
        <end position="721"/>
    </location>
</feature>
<keyword evidence="4" id="KW-1185">Reference proteome</keyword>
<dbReference type="PANTHER" id="PTHR16275">
    <property type="entry name" value="COILED-COIL DOMAIN-CONTAINING PROTEIN 40"/>
    <property type="match status" value="1"/>
</dbReference>
<evidence type="ECO:0000313" key="3">
    <source>
        <dbReference type="EMBL" id="SZX61051.1"/>
    </source>
</evidence>
<evidence type="ECO:0000256" key="1">
    <source>
        <dbReference type="SAM" id="Coils"/>
    </source>
</evidence>
<feature type="compositionally biased region" description="Low complexity" evidence="2">
    <location>
        <begin position="751"/>
        <end position="765"/>
    </location>
</feature>
<feature type="region of interest" description="Disordered" evidence="2">
    <location>
        <begin position="727"/>
        <end position="766"/>
    </location>
</feature>
<dbReference type="GO" id="GO:0035082">
    <property type="term" value="P:axoneme assembly"/>
    <property type="evidence" value="ECO:0007669"/>
    <property type="project" value="InterPro"/>
</dbReference>
<feature type="coiled-coil region" evidence="1">
    <location>
        <begin position="768"/>
        <end position="802"/>
    </location>
</feature>
<dbReference type="InterPro" id="IPR037386">
    <property type="entry name" value="CCDC40"/>
</dbReference>
<evidence type="ECO:0000256" key="2">
    <source>
        <dbReference type="SAM" id="MobiDB-lite"/>
    </source>
</evidence>
<name>A0A383V7C0_TETOB</name>
<feature type="compositionally biased region" description="Low complexity" evidence="2">
    <location>
        <begin position="1"/>
        <end position="12"/>
    </location>
</feature>
<dbReference type="AlphaFoldDB" id="A0A383V7C0"/>
<dbReference type="PANTHER" id="PTHR16275:SF8">
    <property type="entry name" value="COILED-COIL DOMAIN-CONTAINING PROTEIN 40"/>
    <property type="match status" value="1"/>
</dbReference>
<feature type="coiled-coil region" evidence="1">
    <location>
        <begin position="164"/>
        <end position="247"/>
    </location>
</feature>
<sequence>MDETNQQDTMQQEQEEEQELSAPNPALMAMDPDHPVLQRAQQALARQLNAKRMRVEGELREKQTALARAKKQREDVGVELYGFQQNLAKLQMSLEKAQENYQALSSMRVQAEEELGQLRGNLQDQQSLTKQEAQRAEAVQRELDRLGSTLRQIEAYNESMKSEVAVTRRAAYAAEEAMQKLEKEKQHQDYIIDDMQENIKSLQQQSALYTAQLTAQQRETRAAKETLAEAEREMEGVHFEKKQLLAQWKGSLNAIQRRDEALAAIQDSIRAQQQQELAIDTEIQGYKKDINKEQIKNEQLSGIVRKVQGESEYVLKQAAASVEKQERLAAQLAKLSKSLEQTEERIRRSLMEGKAVTSEAESVERATQRVFAELRALESDMLHTLSEQTSAEKSSFKTAADIRALRAASEAEELRIAEVQNELARLGVDVLNTQGHNERLQQALDMLDGELKDKDASIAEYEVELKRRTDEIERKTRETDSLNRKLEKLLAAQPEAINTGPLEATIHNLGKDIESKGREGQELQRRWINRQTELVALQAENNTLTEALARHKAEVTVLTQKRSRAERALAGQLKEAKALRTAAARLQVDLGRVNALIAQHAGLKALLQEEQLQLEGRALCELRSLEETSAALSSAIQNGQLAKQQLLDDMVEAERQIMLAERKIQLEKEMQEMLDPTFGEGVVAAMKREVHRMELRHAELLRTQERLMQELEKALSKHEIIGVKALAQKTKASPSSSSSGSPGRNSPAARSSTCSSPGGSSSTSSRAIAEFKRGIRETEAEAAATQQRLQQLRDSKAQLEAATGGAAAAWRQLQQEQAQLREETAQTQADRHKLLLATSQLQRIAKGLEDAAAGRYKRQIDPSTAVQQQQGSSAEAASSSAQVQAALAKAADRQLQLVAVLQQLRHQAPELQEQLEGVLAHAAAAEVWLGSDGGAAAVTAH</sequence>
<protein>
    <submittedName>
        <fullName evidence="3">Uncharacterized protein</fullName>
    </submittedName>
</protein>
<feature type="coiled-coil region" evidence="1">
    <location>
        <begin position="534"/>
        <end position="568"/>
    </location>
</feature>
<reference evidence="3 4" key="1">
    <citation type="submission" date="2016-10" db="EMBL/GenBank/DDBJ databases">
        <authorList>
            <person name="Cai Z."/>
        </authorList>
    </citation>
    <scope>NUCLEOTIDE SEQUENCE [LARGE SCALE GENOMIC DNA]</scope>
</reference>
<proteinExistence type="predicted"/>
<accession>A0A383V7C0</accession>
<dbReference type="STRING" id="3088.A0A383V7C0"/>